<dbReference type="Proteomes" id="UP000325415">
    <property type="component" value="Unassembled WGS sequence"/>
</dbReference>
<sequence>MTFNFKFWRVLLGCVIGYLVLYLAAFVWFRAEVYDYQRMTDISDSSIFLLGSTDTYLRSLPASQLAKVHDRQDPRQYARHKLPSGRTPFVWTLVYDSLEVRHDRMDLYETIGNNVIYSQNVLNDITPLDAKLQPLQ</sequence>
<dbReference type="EMBL" id="QDAG01000001">
    <property type="protein sequence ID" value="KAE8130091.1"/>
    <property type="molecule type" value="Genomic_DNA"/>
</dbReference>
<keyword evidence="1" id="KW-0472">Membrane</keyword>
<keyword evidence="1" id="KW-0812">Transmembrane</keyword>
<evidence type="ECO:0000313" key="2">
    <source>
        <dbReference type="EMBL" id="KAE8130091.1"/>
    </source>
</evidence>
<name>A0A5N6SA66_9BIFI</name>
<protein>
    <submittedName>
        <fullName evidence="2">Uncharacterized protein</fullName>
    </submittedName>
</protein>
<feature type="transmembrane region" description="Helical" evidence="1">
    <location>
        <begin position="6"/>
        <end position="29"/>
    </location>
</feature>
<dbReference type="RefSeq" id="WP_152579787.1">
    <property type="nucleotide sequence ID" value="NZ_JAKVIV010000015.1"/>
</dbReference>
<dbReference type="AlphaFoldDB" id="A0A5N6SA66"/>
<organism evidence="2 3">
    <name type="scientific">Bifidobacterium tibiigranuli</name>
    <dbReference type="NCBI Taxonomy" id="2172043"/>
    <lineage>
        <taxon>Bacteria</taxon>
        <taxon>Bacillati</taxon>
        <taxon>Actinomycetota</taxon>
        <taxon>Actinomycetes</taxon>
        <taxon>Bifidobacteriales</taxon>
        <taxon>Bifidobacteriaceae</taxon>
        <taxon>Bifidobacterium</taxon>
    </lineage>
</organism>
<keyword evidence="3" id="KW-1185">Reference proteome</keyword>
<proteinExistence type="predicted"/>
<keyword evidence="1" id="KW-1133">Transmembrane helix</keyword>
<dbReference type="GeneID" id="78126166"/>
<evidence type="ECO:0000313" key="3">
    <source>
        <dbReference type="Proteomes" id="UP000325415"/>
    </source>
</evidence>
<accession>A0A5N6SA66</accession>
<reference evidence="2 3" key="1">
    <citation type="submission" date="2018-04" db="EMBL/GenBank/DDBJ databases">
        <authorList>
            <person name="Eckel V.P."/>
            <person name="Vogel R.F."/>
        </authorList>
    </citation>
    <scope>NUCLEOTIDE SEQUENCE [LARGE SCALE GENOMIC DNA]</scope>
    <source>
        <strain evidence="3">TMW 2.1764</strain>
    </source>
</reference>
<comment type="caution">
    <text evidence="2">The sequence shown here is derived from an EMBL/GenBank/DDBJ whole genome shotgun (WGS) entry which is preliminary data.</text>
</comment>
<evidence type="ECO:0000256" key="1">
    <source>
        <dbReference type="SAM" id="Phobius"/>
    </source>
</evidence>
<gene>
    <name evidence="2" type="ORF">DDE84_00410</name>
</gene>